<proteinExistence type="predicted"/>
<protein>
    <submittedName>
        <fullName evidence="1">Uncharacterized protein</fullName>
    </submittedName>
</protein>
<evidence type="ECO:0000313" key="1">
    <source>
        <dbReference type="EMBL" id="KAI5666722.1"/>
    </source>
</evidence>
<sequence length="176" mass="19663">MDWASLKEDWFKFVRDCLHCLYEAIQVEGRRSAFCYVSGAAGCSFFVSRQTEVVAAIAAAHRCLLLLSVAACHRRNWIVLSATSGKLLELFPSSLLLTFSIATVGEDSGTFSRRRGRKYRTTKKKNLFCNRLVYSSVISSSGSVIVNRKVLTVNRVSGSSDPYNSFLLRTTTFQLP</sequence>
<dbReference type="EMBL" id="CM044704">
    <property type="protein sequence ID" value="KAI5666722.1"/>
    <property type="molecule type" value="Genomic_DNA"/>
</dbReference>
<comment type="caution">
    <text evidence="1">The sequence shown here is derived from an EMBL/GenBank/DDBJ whole genome shotgun (WGS) entry which is preliminary data.</text>
</comment>
<name>A0ACC0B261_CATRO</name>
<accession>A0ACC0B261</accession>
<organism evidence="1 2">
    <name type="scientific">Catharanthus roseus</name>
    <name type="common">Madagascar periwinkle</name>
    <name type="synonym">Vinca rosea</name>
    <dbReference type="NCBI Taxonomy" id="4058"/>
    <lineage>
        <taxon>Eukaryota</taxon>
        <taxon>Viridiplantae</taxon>
        <taxon>Streptophyta</taxon>
        <taxon>Embryophyta</taxon>
        <taxon>Tracheophyta</taxon>
        <taxon>Spermatophyta</taxon>
        <taxon>Magnoliopsida</taxon>
        <taxon>eudicotyledons</taxon>
        <taxon>Gunneridae</taxon>
        <taxon>Pentapetalae</taxon>
        <taxon>asterids</taxon>
        <taxon>lamiids</taxon>
        <taxon>Gentianales</taxon>
        <taxon>Apocynaceae</taxon>
        <taxon>Rauvolfioideae</taxon>
        <taxon>Vinceae</taxon>
        <taxon>Catharanthinae</taxon>
        <taxon>Catharanthus</taxon>
    </lineage>
</organism>
<reference evidence="2" key="1">
    <citation type="journal article" date="2023" name="Nat. Plants">
        <title>Single-cell RNA sequencing provides a high-resolution roadmap for understanding the multicellular compartmentation of specialized metabolism.</title>
        <authorList>
            <person name="Sun S."/>
            <person name="Shen X."/>
            <person name="Li Y."/>
            <person name="Li Y."/>
            <person name="Wang S."/>
            <person name="Li R."/>
            <person name="Zhang H."/>
            <person name="Shen G."/>
            <person name="Guo B."/>
            <person name="Wei J."/>
            <person name="Xu J."/>
            <person name="St-Pierre B."/>
            <person name="Chen S."/>
            <person name="Sun C."/>
        </authorList>
    </citation>
    <scope>NUCLEOTIDE SEQUENCE [LARGE SCALE GENOMIC DNA]</scope>
</reference>
<evidence type="ECO:0000313" key="2">
    <source>
        <dbReference type="Proteomes" id="UP001060085"/>
    </source>
</evidence>
<keyword evidence="2" id="KW-1185">Reference proteome</keyword>
<dbReference type="Proteomes" id="UP001060085">
    <property type="component" value="Linkage Group LG04"/>
</dbReference>
<gene>
    <name evidence="1" type="ORF">M9H77_16575</name>
</gene>